<accession>A0ABR4G0V9</accession>
<feature type="compositionally biased region" description="Acidic residues" evidence="1">
    <location>
        <begin position="124"/>
        <end position="139"/>
    </location>
</feature>
<feature type="compositionally biased region" description="Basic and acidic residues" evidence="1">
    <location>
        <begin position="162"/>
        <end position="183"/>
    </location>
</feature>
<protein>
    <submittedName>
        <fullName evidence="2">Uncharacterized protein</fullName>
    </submittedName>
</protein>
<sequence length="189" mass="21196">MSNTTTVSIKDLPKLDLLHALWQNSPPALFYEVRNIPPPSWDAEEAEDVALSHNWDVDYIVGRVIKADLSGDEVDPQLYDRGNGKGAFAEVVRNLREQRQAEEDVETETRPETEKTREQGQVGEDVEAEAPPETEGGNDEPEHSEKTLDELDAIIVTMAKANIEEKIRESGYMEDSEGKETKTTQEQSV</sequence>
<gene>
    <name evidence="2" type="ORF">BJX66DRAFT_339811</name>
</gene>
<reference evidence="2 3" key="1">
    <citation type="submission" date="2024-07" db="EMBL/GenBank/DDBJ databases">
        <title>Section-level genome sequencing and comparative genomics of Aspergillus sections Usti and Cavernicolus.</title>
        <authorList>
            <consortium name="Lawrence Berkeley National Laboratory"/>
            <person name="Nybo J.L."/>
            <person name="Vesth T.C."/>
            <person name="Theobald S."/>
            <person name="Frisvad J.C."/>
            <person name="Larsen T.O."/>
            <person name="Kjaerboelling I."/>
            <person name="Rothschild-Mancinelli K."/>
            <person name="Lyhne E.K."/>
            <person name="Kogle M.E."/>
            <person name="Barry K."/>
            <person name="Clum A."/>
            <person name="Na H."/>
            <person name="Ledsgaard L."/>
            <person name="Lin J."/>
            <person name="Lipzen A."/>
            <person name="Kuo A."/>
            <person name="Riley R."/>
            <person name="Mondo S."/>
            <person name="Labutti K."/>
            <person name="Haridas S."/>
            <person name="Pangalinan J."/>
            <person name="Salamov A.A."/>
            <person name="Simmons B.A."/>
            <person name="Magnuson J.K."/>
            <person name="Chen J."/>
            <person name="Drula E."/>
            <person name="Henrissat B."/>
            <person name="Wiebenga A."/>
            <person name="Lubbers R.J."/>
            <person name="Gomes A.C."/>
            <person name="Makela M.R."/>
            <person name="Stajich J."/>
            <person name="Grigoriev I.V."/>
            <person name="Mortensen U.H."/>
            <person name="De Vries R.P."/>
            <person name="Baker S.E."/>
            <person name="Andersen M.R."/>
        </authorList>
    </citation>
    <scope>NUCLEOTIDE SEQUENCE [LARGE SCALE GENOMIC DNA]</scope>
    <source>
        <strain evidence="2 3">CBS 209.92</strain>
    </source>
</reference>
<feature type="compositionally biased region" description="Basic and acidic residues" evidence="1">
    <location>
        <begin position="140"/>
        <end position="149"/>
    </location>
</feature>
<organism evidence="2 3">
    <name type="scientific">Aspergillus keveii</name>
    <dbReference type="NCBI Taxonomy" id="714993"/>
    <lineage>
        <taxon>Eukaryota</taxon>
        <taxon>Fungi</taxon>
        <taxon>Dikarya</taxon>
        <taxon>Ascomycota</taxon>
        <taxon>Pezizomycotina</taxon>
        <taxon>Eurotiomycetes</taxon>
        <taxon>Eurotiomycetidae</taxon>
        <taxon>Eurotiales</taxon>
        <taxon>Aspergillaceae</taxon>
        <taxon>Aspergillus</taxon>
        <taxon>Aspergillus subgen. Nidulantes</taxon>
    </lineage>
</organism>
<comment type="caution">
    <text evidence="2">The sequence shown here is derived from an EMBL/GenBank/DDBJ whole genome shotgun (WGS) entry which is preliminary data.</text>
</comment>
<dbReference type="Proteomes" id="UP001610563">
    <property type="component" value="Unassembled WGS sequence"/>
</dbReference>
<proteinExistence type="predicted"/>
<feature type="compositionally biased region" description="Basic and acidic residues" evidence="1">
    <location>
        <begin position="93"/>
        <end position="118"/>
    </location>
</feature>
<feature type="region of interest" description="Disordered" evidence="1">
    <location>
        <begin position="93"/>
        <end position="189"/>
    </location>
</feature>
<evidence type="ECO:0000313" key="2">
    <source>
        <dbReference type="EMBL" id="KAL2788877.1"/>
    </source>
</evidence>
<dbReference type="EMBL" id="JBFTWV010000072">
    <property type="protein sequence ID" value="KAL2788877.1"/>
    <property type="molecule type" value="Genomic_DNA"/>
</dbReference>
<evidence type="ECO:0000256" key="1">
    <source>
        <dbReference type="SAM" id="MobiDB-lite"/>
    </source>
</evidence>
<keyword evidence="3" id="KW-1185">Reference proteome</keyword>
<name>A0ABR4G0V9_9EURO</name>
<evidence type="ECO:0000313" key="3">
    <source>
        <dbReference type="Proteomes" id="UP001610563"/>
    </source>
</evidence>